<sequence>MSEAQGNQAKAAGMIPPWRIGVDVGGTFTDLVMVDAQGALMIVKTPSVPANPGEGVLDAVRKAAANLAMPVEGFLAQCRLFVHGSTVATNTVLEGKGAKVGLLTTHGFRDSLEIRRGIRDNPWDHRKPFPPVLVPRYLRLPVRGRLDSEGAEVAPIAVADAVAAGEIFTREGVEAVAICLFNAYADGRHEDEAARALAESWSGEWVSRSSAIAPTIGEYERSSTAVMNAYVAPRVVTYLRDLAKELQRLGLPGALLMSQSNGGVVSVDQIADRPVNLVLSGPAAGVGAMTLAANALGDDNLISMEIGGTSCDVALMSAGQVATSDALEIDGYHLAIPSVEIHTVGAGGGTIAGVDAAGMLFAGPKGAGARPGPACYGHGGTEPTVTDAQLVLGRLAPGAYAGGSVTLDQERAREAIRTRVAEPLGISIEDAASGIIRLVEQHLLHAVERISVQRGFNPAGFTLVPAGGAGPLHGPSVAAMLGARRVYVPRQAGAFCAMGLLQSDVRQDYIQVFMRDLDGDVAAATQVAKAAQDGFAQLRARANEALTREGFTGDQAAYRRALDLRYRGQQSDLRVELPDGEAFDPALVRRLFEAEYARQFGHIQPGGAIQITSLRMAGFGLLPPLEAASAPASNQAPHRRETRRVWFPDGWRDTAIYDGSDLAPGQSIAGPAIVTEQTMTAIARAGDTLTVDAAGNFIIDLAERGAQA</sequence>
<dbReference type="STRING" id="1653334.GA0071312_3375"/>
<evidence type="ECO:0000259" key="3">
    <source>
        <dbReference type="Pfam" id="PF19278"/>
    </source>
</evidence>
<evidence type="ECO:0000313" key="5">
    <source>
        <dbReference type="EMBL" id="SCC82384.1"/>
    </source>
</evidence>
<dbReference type="Pfam" id="PF01968">
    <property type="entry name" value="Hydantoinase_A"/>
    <property type="match status" value="1"/>
</dbReference>
<gene>
    <name evidence="4" type="primary">hyuA-2</name>
    <name evidence="5" type="ORF">GA0071312_3375</name>
    <name evidence="4" type="ORF">HLUCCO17_06110</name>
</gene>
<dbReference type="RefSeq" id="WP_238947267.1">
    <property type="nucleotide sequence ID" value="NZ_FMBM01000002.1"/>
</dbReference>
<dbReference type="AlphaFoldDB" id="A0A0P7X8J1"/>
<dbReference type="PANTHER" id="PTHR11365">
    <property type="entry name" value="5-OXOPROLINASE RELATED"/>
    <property type="match status" value="1"/>
</dbReference>
<name>A0A0P7X8J1_9HYPH</name>
<dbReference type="Proteomes" id="UP000182800">
    <property type="component" value="Unassembled WGS sequence"/>
</dbReference>
<dbReference type="GO" id="GO:0017168">
    <property type="term" value="F:5-oxoprolinase (ATP-hydrolyzing) activity"/>
    <property type="evidence" value="ECO:0007669"/>
    <property type="project" value="TreeGrafter"/>
</dbReference>
<protein>
    <submittedName>
        <fullName evidence="4">N-methylhydantoinase A</fullName>
        <ecNumber evidence="4">3.5.2.14</ecNumber>
    </submittedName>
</protein>
<evidence type="ECO:0000259" key="1">
    <source>
        <dbReference type="Pfam" id="PF01968"/>
    </source>
</evidence>
<dbReference type="InterPro" id="IPR045079">
    <property type="entry name" value="Oxoprolinase-like"/>
</dbReference>
<comment type="caution">
    <text evidence="4">The sequence shown here is derived from an EMBL/GenBank/DDBJ whole genome shotgun (WGS) entry which is preliminary data.</text>
</comment>
<dbReference type="Pfam" id="PF19278">
    <property type="entry name" value="Hydant_A_C"/>
    <property type="match status" value="1"/>
</dbReference>
<feature type="domain" description="Hydantoinase/oxoprolinase N-terminal" evidence="2">
    <location>
        <begin position="19"/>
        <end position="199"/>
    </location>
</feature>
<dbReference type="Pfam" id="PF05378">
    <property type="entry name" value="Hydant_A_N"/>
    <property type="match status" value="1"/>
</dbReference>
<feature type="domain" description="Hydantoinase A/oxoprolinase" evidence="1">
    <location>
        <begin position="221"/>
        <end position="508"/>
    </location>
</feature>
<dbReference type="Proteomes" id="UP000050497">
    <property type="component" value="Unassembled WGS sequence"/>
</dbReference>
<evidence type="ECO:0000313" key="7">
    <source>
        <dbReference type="Proteomes" id="UP000182800"/>
    </source>
</evidence>
<dbReference type="GO" id="GO:0047423">
    <property type="term" value="F:N-methylhydantoinase (ATP-hydrolyzing) activity"/>
    <property type="evidence" value="ECO:0007669"/>
    <property type="project" value="UniProtKB-EC"/>
</dbReference>
<reference evidence="5 7" key="2">
    <citation type="submission" date="2016-08" db="EMBL/GenBank/DDBJ databases">
        <authorList>
            <person name="Varghese N."/>
            <person name="Submissions Spin"/>
        </authorList>
    </citation>
    <scope>NUCLEOTIDE SEQUENCE [LARGE SCALE GENOMIC DNA]</scope>
    <source>
        <strain evidence="5 7">HL-109</strain>
    </source>
</reference>
<dbReference type="SUPFAM" id="SSF53067">
    <property type="entry name" value="Actin-like ATPase domain"/>
    <property type="match status" value="1"/>
</dbReference>
<dbReference type="EC" id="3.5.2.14" evidence="4"/>
<dbReference type="GO" id="GO:0006749">
    <property type="term" value="P:glutathione metabolic process"/>
    <property type="evidence" value="ECO:0007669"/>
    <property type="project" value="TreeGrafter"/>
</dbReference>
<proteinExistence type="predicted"/>
<dbReference type="PATRIC" id="fig|1653334.4.peg.2292"/>
<dbReference type="InterPro" id="IPR008040">
    <property type="entry name" value="Hydant_A_N"/>
</dbReference>
<dbReference type="EMBL" id="LJSX01000007">
    <property type="protein sequence ID" value="KPQ11477.1"/>
    <property type="molecule type" value="Genomic_DNA"/>
</dbReference>
<dbReference type="InterPro" id="IPR002821">
    <property type="entry name" value="Hydantoinase_A"/>
</dbReference>
<dbReference type="GO" id="GO:0005829">
    <property type="term" value="C:cytosol"/>
    <property type="evidence" value="ECO:0007669"/>
    <property type="project" value="TreeGrafter"/>
</dbReference>
<dbReference type="InterPro" id="IPR049517">
    <property type="entry name" value="ACX-like_C"/>
</dbReference>
<feature type="domain" description="Acetophenone carboxylase-like C-terminal" evidence="3">
    <location>
        <begin position="523"/>
        <end position="693"/>
    </location>
</feature>
<dbReference type="InterPro" id="IPR043129">
    <property type="entry name" value="ATPase_NBD"/>
</dbReference>
<organism evidence="4 6">
    <name type="scientific">Saliniramus fredricksonii</name>
    <dbReference type="NCBI Taxonomy" id="1653334"/>
    <lineage>
        <taxon>Bacteria</taxon>
        <taxon>Pseudomonadati</taxon>
        <taxon>Pseudomonadota</taxon>
        <taxon>Alphaproteobacteria</taxon>
        <taxon>Hyphomicrobiales</taxon>
        <taxon>Salinarimonadaceae</taxon>
        <taxon>Saliniramus</taxon>
    </lineage>
</organism>
<evidence type="ECO:0000259" key="2">
    <source>
        <dbReference type="Pfam" id="PF05378"/>
    </source>
</evidence>
<reference evidence="4 6" key="1">
    <citation type="submission" date="2015-09" db="EMBL/GenBank/DDBJ databases">
        <title>Identification and resolution of microdiversity through metagenomic sequencing of parallel consortia.</title>
        <authorList>
            <person name="Nelson W.C."/>
            <person name="Romine M.F."/>
            <person name="Lindemann S.R."/>
        </authorList>
    </citation>
    <scope>NUCLEOTIDE SEQUENCE [LARGE SCALE GENOMIC DNA]</scope>
    <source>
        <strain evidence="4">HL-109</strain>
    </source>
</reference>
<dbReference type="PANTHER" id="PTHR11365:SF23">
    <property type="entry name" value="HYPOTHETICAL 5-OXOPROLINASE (EUROFUNG)-RELATED"/>
    <property type="match status" value="1"/>
</dbReference>
<keyword evidence="4" id="KW-0378">Hydrolase</keyword>
<accession>A0A0P7X8J1</accession>
<dbReference type="EMBL" id="FMBM01000002">
    <property type="protein sequence ID" value="SCC82384.1"/>
    <property type="molecule type" value="Genomic_DNA"/>
</dbReference>
<keyword evidence="7" id="KW-1185">Reference proteome</keyword>
<evidence type="ECO:0000313" key="6">
    <source>
        <dbReference type="Proteomes" id="UP000050497"/>
    </source>
</evidence>
<evidence type="ECO:0000313" key="4">
    <source>
        <dbReference type="EMBL" id="KPQ11477.1"/>
    </source>
</evidence>